<dbReference type="Pfam" id="PF07714">
    <property type="entry name" value="PK_Tyr_Ser-Thr"/>
    <property type="match status" value="1"/>
</dbReference>
<evidence type="ECO:0000256" key="14">
    <source>
        <dbReference type="SAM" id="Phobius"/>
    </source>
</evidence>
<dbReference type="PANTHER" id="PTHR46204">
    <property type="entry name" value="CHITIN ELICITOR RECEPTOR KINASE 1-RELATED"/>
    <property type="match status" value="1"/>
</dbReference>
<dbReference type="InterPro" id="IPR017441">
    <property type="entry name" value="Protein_kinase_ATP_BS"/>
</dbReference>
<dbReference type="InterPro" id="IPR044812">
    <property type="entry name" value="CERK1/LYK3-like"/>
</dbReference>
<keyword evidence="18" id="KW-1185">Reference proteome</keyword>
<sequence>MKGRVLCGVHSCWLPSLTLWLCYIIVLTQREAGVRQLLVRADCIPATGCTALVYYTTKPGDSIEFLTNIFQVQYADLLLYSQRSQHDIILGTNLYVPFACTCTNGRLMHTFSYPVNFNDDVETVVDRYYENLTTVNDVIVASGLDASKQLIYAGNVLNIPVTCYCGDPSISPAYGLFATYVVQPQDQLTTLASNFSLGTEIISEFNSGVNSSQIEPYSTIFIPTRDLNGSFPPFNGTLNSTSVSIGTSKTNIGVIVGVAVGVSVLAIVLLFMIFWRRKYLIRSRKPAKEFEKQESVSFHLTSESLSESNASRTASPVMGDLKSVEFTYEELAVATDNFHVSHKIGQGGFASVYYGLIRNQKLAIKKMNTQATKEFLAELQVLTNVHHTNLVQLIGFCTTTNLFLVYEFIENGTLDHHLHRKDFHEKPPLSWTQRVEIALDAARGLEYIHEHIKPTYIHRDIKTANILIDGSFRAKVADFGLAKLTESGSGTGIVGTFGYMPPEYALYGEVSPKVDVFAFGVVLFEIISGRVALPGLVSHSESLPRSREGRTLTSLFESTLNDPNGKIMLHRHIDPALKDDYPIDAVWKMAQLARRCTQESPELRPSMRYAVVQLMTLASATQEWDRGDFVDKNS</sequence>
<gene>
    <name evidence="17" type="ORF">KC19_3G211500</name>
</gene>
<dbReference type="Proteomes" id="UP000822688">
    <property type="component" value="Chromosome 3"/>
</dbReference>
<dbReference type="Gene3D" id="3.30.200.20">
    <property type="entry name" value="Phosphorylase Kinase, domain 1"/>
    <property type="match status" value="1"/>
</dbReference>
<keyword evidence="11 14" id="KW-0472">Membrane</keyword>
<evidence type="ECO:0000256" key="1">
    <source>
        <dbReference type="ARBA" id="ARBA00004162"/>
    </source>
</evidence>
<dbReference type="GO" id="GO:0019199">
    <property type="term" value="F:transmembrane receptor protein kinase activity"/>
    <property type="evidence" value="ECO:0007669"/>
    <property type="project" value="InterPro"/>
</dbReference>
<keyword evidence="5 14" id="KW-0812">Transmembrane</keyword>
<dbReference type="GO" id="GO:0045087">
    <property type="term" value="P:innate immune response"/>
    <property type="evidence" value="ECO:0007669"/>
    <property type="project" value="InterPro"/>
</dbReference>
<dbReference type="PROSITE" id="PS00107">
    <property type="entry name" value="PROTEIN_KINASE_ATP"/>
    <property type="match status" value="1"/>
</dbReference>
<keyword evidence="2" id="KW-1003">Cell membrane</keyword>
<evidence type="ECO:0000256" key="2">
    <source>
        <dbReference type="ARBA" id="ARBA00022475"/>
    </source>
</evidence>
<feature type="binding site" evidence="13">
    <location>
        <position position="366"/>
    </location>
    <ligand>
        <name>ATP</name>
        <dbReference type="ChEBI" id="CHEBI:30616"/>
    </ligand>
</feature>
<evidence type="ECO:0000256" key="5">
    <source>
        <dbReference type="ARBA" id="ARBA00022692"/>
    </source>
</evidence>
<evidence type="ECO:0000256" key="9">
    <source>
        <dbReference type="ARBA" id="ARBA00022840"/>
    </source>
</evidence>
<dbReference type="InterPro" id="IPR011009">
    <property type="entry name" value="Kinase-like_dom_sf"/>
</dbReference>
<organism evidence="17 18">
    <name type="scientific">Ceratodon purpureus</name>
    <name type="common">Fire moss</name>
    <name type="synonym">Dicranum purpureum</name>
    <dbReference type="NCBI Taxonomy" id="3225"/>
    <lineage>
        <taxon>Eukaryota</taxon>
        <taxon>Viridiplantae</taxon>
        <taxon>Streptophyta</taxon>
        <taxon>Embryophyta</taxon>
        <taxon>Bryophyta</taxon>
        <taxon>Bryophytina</taxon>
        <taxon>Bryopsida</taxon>
        <taxon>Dicranidae</taxon>
        <taxon>Pseudoditrichales</taxon>
        <taxon>Ditrichaceae</taxon>
        <taxon>Ceratodon</taxon>
    </lineage>
</organism>
<name>A0A8T0IL15_CERPU</name>
<evidence type="ECO:0000259" key="16">
    <source>
        <dbReference type="PROSITE" id="PS51782"/>
    </source>
</evidence>
<dbReference type="InterPro" id="IPR018392">
    <property type="entry name" value="LysM"/>
</dbReference>
<evidence type="ECO:0000313" key="18">
    <source>
        <dbReference type="Proteomes" id="UP000822688"/>
    </source>
</evidence>
<dbReference type="PROSITE" id="PS51782">
    <property type="entry name" value="LYSM"/>
    <property type="match status" value="1"/>
</dbReference>
<dbReference type="CDD" id="cd14066">
    <property type="entry name" value="STKc_IRAK"/>
    <property type="match status" value="1"/>
</dbReference>
<evidence type="ECO:0000313" key="17">
    <source>
        <dbReference type="EMBL" id="KAG0584460.1"/>
    </source>
</evidence>
<evidence type="ECO:0000256" key="13">
    <source>
        <dbReference type="PROSITE-ProRule" id="PRU10141"/>
    </source>
</evidence>
<evidence type="ECO:0000256" key="4">
    <source>
        <dbReference type="ARBA" id="ARBA00022679"/>
    </source>
</evidence>
<dbReference type="SMART" id="SM00257">
    <property type="entry name" value="LysM"/>
    <property type="match status" value="2"/>
</dbReference>
<dbReference type="InterPro" id="IPR036779">
    <property type="entry name" value="LysM_dom_sf"/>
</dbReference>
<keyword evidence="12" id="KW-1015">Disulfide bond</keyword>
<keyword evidence="7 13" id="KW-0547">Nucleotide-binding</keyword>
<dbReference type="InterPro" id="IPR000719">
    <property type="entry name" value="Prot_kinase_dom"/>
</dbReference>
<keyword evidence="8" id="KW-0418">Kinase</keyword>
<dbReference type="AlphaFoldDB" id="A0A8T0IL15"/>
<keyword evidence="4" id="KW-0808">Transferase</keyword>
<dbReference type="GO" id="GO:0005886">
    <property type="term" value="C:plasma membrane"/>
    <property type="evidence" value="ECO:0007669"/>
    <property type="project" value="UniProtKB-SubCell"/>
</dbReference>
<dbReference type="GO" id="GO:0005524">
    <property type="term" value="F:ATP binding"/>
    <property type="evidence" value="ECO:0007669"/>
    <property type="project" value="UniProtKB-UniRule"/>
</dbReference>
<proteinExistence type="predicted"/>
<feature type="transmembrane region" description="Helical" evidence="14">
    <location>
        <begin position="252"/>
        <end position="275"/>
    </location>
</feature>
<dbReference type="FunFam" id="1.10.510.10:FF:000468">
    <property type="entry name" value="PTI1-like tyrosine-protein kinase 3"/>
    <property type="match status" value="1"/>
</dbReference>
<keyword evidence="9 13" id="KW-0067">ATP-binding</keyword>
<dbReference type="InterPro" id="IPR001245">
    <property type="entry name" value="Ser-Thr/Tyr_kinase_cat_dom"/>
</dbReference>
<feature type="domain" description="Protein kinase" evidence="15">
    <location>
        <begin position="338"/>
        <end position="617"/>
    </location>
</feature>
<evidence type="ECO:0000256" key="10">
    <source>
        <dbReference type="ARBA" id="ARBA00022989"/>
    </source>
</evidence>
<dbReference type="Gene3D" id="1.10.510.10">
    <property type="entry name" value="Transferase(Phosphotransferase) domain 1"/>
    <property type="match status" value="1"/>
</dbReference>
<evidence type="ECO:0000256" key="7">
    <source>
        <dbReference type="ARBA" id="ARBA00022741"/>
    </source>
</evidence>
<dbReference type="Pfam" id="PF01476">
    <property type="entry name" value="LysM"/>
    <property type="match status" value="1"/>
</dbReference>
<dbReference type="SUPFAM" id="SSF56112">
    <property type="entry name" value="Protein kinase-like (PK-like)"/>
    <property type="match status" value="1"/>
</dbReference>
<dbReference type="Gene3D" id="3.10.350.10">
    <property type="entry name" value="LysM domain"/>
    <property type="match status" value="1"/>
</dbReference>
<keyword evidence="10 14" id="KW-1133">Transmembrane helix</keyword>
<dbReference type="InterPro" id="IPR008271">
    <property type="entry name" value="Ser/Thr_kinase_AS"/>
</dbReference>
<dbReference type="PROSITE" id="PS50011">
    <property type="entry name" value="PROTEIN_KINASE_DOM"/>
    <property type="match status" value="1"/>
</dbReference>
<accession>A0A8T0IL15</accession>
<evidence type="ECO:0000259" key="15">
    <source>
        <dbReference type="PROSITE" id="PS50011"/>
    </source>
</evidence>
<comment type="caution">
    <text evidence="17">The sequence shown here is derived from an EMBL/GenBank/DDBJ whole genome shotgun (WGS) entry which is preliminary data.</text>
</comment>
<dbReference type="SMART" id="SM00220">
    <property type="entry name" value="S_TKc"/>
    <property type="match status" value="1"/>
</dbReference>
<dbReference type="EMBL" id="CM026423">
    <property type="protein sequence ID" value="KAG0584460.1"/>
    <property type="molecule type" value="Genomic_DNA"/>
</dbReference>
<evidence type="ECO:0000256" key="12">
    <source>
        <dbReference type="ARBA" id="ARBA00023157"/>
    </source>
</evidence>
<dbReference type="PROSITE" id="PS00108">
    <property type="entry name" value="PROTEIN_KINASE_ST"/>
    <property type="match status" value="1"/>
</dbReference>
<protein>
    <submittedName>
        <fullName evidence="17">Uncharacterized protein</fullName>
    </submittedName>
</protein>
<keyword evidence="3" id="KW-0723">Serine/threonine-protein kinase</keyword>
<comment type="subcellular location">
    <subcellularLocation>
        <location evidence="1">Cell membrane</location>
        <topology evidence="1">Single-pass membrane protein</topology>
    </subcellularLocation>
</comment>
<evidence type="ECO:0000256" key="8">
    <source>
        <dbReference type="ARBA" id="ARBA00022777"/>
    </source>
</evidence>
<keyword evidence="6" id="KW-0732">Signal</keyword>
<evidence type="ECO:0000256" key="11">
    <source>
        <dbReference type="ARBA" id="ARBA00023136"/>
    </source>
</evidence>
<evidence type="ECO:0000256" key="3">
    <source>
        <dbReference type="ARBA" id="ARBA00022527"/>
    </source>
</evidence>
<feature type="domain" description="LysM" evidence="16">
    <location>
        <begin position="178"/>
        <end position="222"/>
    </location>
</feature>
<dbReference type="PANTHER" id="PTHR46204:SF2">
    <property type="entry name" value="CHITIN ELICITOR RECEPTOR KINASE 1"/>
    <property type="match status" value="1"/>
</dbReference>
<evidence type="ECO:0000256" key="6">
    <source>
        <dbReference type="ARBA" id="ARBA00022729"/>
    </source>
</evidence>
<reference evidence="17" key="1">
    <citation type="submission" date="2020-06" db="EMBL/GenBank/DDBJ databases">
        <title>WGS assembly of Ceratodon purpureus strain R40.</title>
        <authorList>
            <person name="Carey S.B."/>
            <person name="Jenkins J."/>
            <person name="Shu S."/>
            <person name="Lovell J.T."/>
            <person name="Sreedasyam A."/>
            <person name="Maumus F."/>
            <person name="Tiley G.P."/>
            <person name="Fernandez-Pozo N."/>
            <person name="Barry K."/>
            <person name="Chen C."/>
            <person name="Wang M."/>
            <person name="Lipzen A."/>
            <person name="Daum C."/>
            <person name="Saski C.A."/>
            <person name="Payton A.C."/>
            <person name="Mcbreen J.C."/>
            <person name="Conrad R.E."/>
            <person name="Kollar L.M."/>
            <person name="Olsson S."/>
            <person name="Huttunen S."/>
            <person name="Landis J.B."/>
            <person name="Wickett N.J."/>
            <person name="Johnson M.G."/>
            <person name="Rensing S.A."/>
            <person name="Grimwood J."/>
            <person name="Schmutz J."/>
            <person name="Mcdaniel S.F."/>
        </authorList>
    </citation>
    <scope>NUCLEOTIDE SEQUENCE</scope>
    <source>
        <strain evidence="17">R40</strain>
    </source>
</reference>